<gene>
    <name evidence="3" type="ORF">SMC5_07425</name>
</gene>
<sequence>MNGKDLFEKLREINPSVAAILMSGYDATDTPFASTGFVAFIPKPYTLQELATRVRQSLDAPAVPASGPEEESTV</sequence>
<dbReference type="Gene3D" id="3.40.50.2300">
    <property type="match status" value="1"/>
</dbReference>
<dbReference type="SUPFAM" id="SSF52172">
    <property type="entry name" value="CheY-like"/>
    <property type="match status" value="1"/>
</dbReference>
<name>A0A398D1L8_9BACT</name>
<evidence type="ECO:0000313" key="3">
    <source>
        <dbReference type="EMBL" id="RIE09032.1"/>
    </source>
</evidence>
<dbReference type="Proteomes" id="UP000266489">
    <property type="component" value="Unassembled WGS sequence"/>
</dbReference>
<organism evidence="3 4">
    <name type="scientific">Candidatus Cryosericum odellii</name>
    <dbReference type="NCBI Taxonomy" id="2290917"/>
    <lineage>
        <taxon>Bacteria</taxon>
        <taxon>Pseudomonadati</taxon>
        <taxon>Caldisericota/Cryosericota group</taxon>
        <taxon>Candidatus Cryosericota</taxon>
        <taxon>Candidatus Cryosericia</taxon>
        <taxon>Candidatus Cryosericales</taxon>
        <taxon>Candidatus Cryosericaceae</taxon>
        <taxon>Candidatus Cryosericum</taxon>
    </lineage>
</organism>
<dbReference type="OrthoDB" id="271936at2"/>
<accession>A0A398D1L8</accession>
<evidence type="ECO:0000259" key="2">
    <source>
        <dbReference type="PROSITE" id="PS50110"/>
    </source>
</evidence>
<comment type="caution">
    <text evidence="3">The sequence shown here is derived from an EMBL/GenBank/DDBJ whole genome shotgun (WGS) entry which is preliminary data.</text>
</comment>
<dbReference type="InterPro" id="IPR001789">
    <property type="entry name" value="Sig_transdc_resp-reg_receiver"/>
</dbReference>
<evidence type="ECO:0000256" key="1">
    <source>
        <dbReference type="PROSITE-ProRule" id="PRU00169"/>
    </source>
</evidence>
<reference evidence="3 4" key="1">
    <citation type="submission" date="2018-09" db="EMBL/GenBank/DDBJ databases">
        <title>Discovery and Ecogenomic Context for Candidatus Cryosericales, a Global Caldiserica Order Active in Thawing Permafrost.</title>
        <authorList>
            <person name="Martinez M.A."/>
            <person name="Woodcroft B.J."/>
            <person name="Ignacio Espinoza J.C."/>
            <person name="Zayed A."/>
            <person name="Singleton C.M."/>
            <person name="Boyd J."/>
            <person name="Li Y.-F."/>
            <person name="Purvine S."/>
            <person name="Maughan H."/>
            <person name="Hodgkins S.B."/>
            <person name="Anderson D."/>
            <person name="Sederholm M."/>
            <person name="Temperton B."/>
            <person name="Saleska S.R."/>
            <person name="Tyson G.W."/>
            <person name="Rich V.I."/>
        </authorList>
    </citation>
    <scope>NUCLEOTIDE SEQUENCE [LARGE SCALE GENOMIC DNA]</scope>
    <source>
        <strain evidence="3 4">SMC5</strain>
    </source>
</reference>
<comment type="caution">
    <text evidence="1">Lacks conserved residue(s) required for the propagation of feature annotation.</text>
</comment>
<dbReference type="EMBL" id="QXIU01000183">
    <property type="protein sequence ID" value="RIE09032.1"/>
    <property type="molecule type" value="Genomic_DNA"/>
</dbReference>
<protein>
    <submittedName>
        <fullName evidence="3">Response regulator</fullName>
    </submittedName>
</protein>
<dbReference type="GO" id="GO:0000160">
    <property type="term" value="P:phosphorelay signal transduction system"/>
    <property type="evidence" value="ECO:0007669"/>
    <property type="project" value="InterPro"/>
</dbReference>
<evidence type="ECO:0000313" key="4">
    <source>
        <dbReference type="Proteomes" id="UP000266489"/>
    </source>
</evidence>
<feature type="domain" description="Response regulatory" evidence="2">
    <location>
        <begin position="1"/>
        <end position="58"/>
    </location>
</feature>
<dbReference type="PROSITE" id="PS50110">
    <property type="entry name" value="RESPONSE_REGULATORY"/>
    <property type="match status" value="1"/>
</dbReference>
<dbReference type="AlphaFoldDB" id="A0A398D1L8"/>
<proteinExistence type="predicted"/>
<dbReference type="InterPro" id="IPR011006">
    <property type="entry name" value="CheY-like_superfamily"/>
</dbReference>